<dbReference type="GO" id="GO:0009252">
    <property type="term" value="P:peptidoglycan biosynthetic process"/>
    <property type="evidence" value="ECO:0007669"/>
    <property type="project" value="UniProtKB-KW"/>
</dbReference>
<accession>A0A8J3J401</accession>
<evidence type="ECO:0000256" key="1">
    <source>
        <dbReference type="ARBA" id="ARBA00009943"/>
    </source>
</evidence>
<evidence type="ECO:0000256" key="4">
    <source>
        <dbReference type="ARBA" id="ARBA00022984"/>
    </source>
</evidence>
<dbReference type="GO" id="GO:0008360">
    <property type="term" value="P:regulation of cell shape"/>
    <property type="evidence" value="ECO:0007669"/>
    <property type="project" value="UniProtKB-KW"/>
</dbReference>
<reference evidence="8" key="1">
    <citation type="submission" date="2020-10" db="EMBL/GenBank/DDBJ databases">
        <title>Taxonomic study of unclassified bacteria belonging to the class Ktedonobacteria.</title>
        <authorList>
            <person name="Yabe S."/>
            <person name="Wang C.M."/>
            <person name="Zheng Y."/>
            <person name="Sakai Y."/>
            <person name="Cavaletti L."/>
            <person name="Monciardini P."/>
            <person name="Donadio S."/>
        </authorList>
    </citation>
    <scope>NUCLEOTIDE SEQUENCE</scope>
    <source>
        <strain evidence="8">ID150040</strain>
    </source>
</reference>
<organism evidence="8 9">
    <name type="scientific">Reticulibacter mediterranei</name>
    <dbReference type="NCBI Taxonomy" id="2778369"/>
    <lineage>
        <taxon>Bacteria</taxon>
        <taxon>Bacillati</taxon>
        <taxon>Chloroflexota</taxon>
        <taxon>Ktedonobacteria</taxon>
        <taxon>Ktedonobacterales</taxon>
        <taxon>Reticulibacteraceae</taxon>
        <taxon>Reticulibacter</taxon>
    </lineage>
</organism>
<keyword evidence="5" id="KW-0012">Acyltransferase</keyword>
<dbReference type="PANTHER" id="PTHR36174:SF1">
    <property type="entry name" value="LIPID II:GLYCINE GLYCYLTRANSFERASE"/>
    <property type="match status" value="1"/>
</dbReference>
<protein>
    <recommendedName>
        <fullName evidence="7">BioF2-like acetyltransferase domain-containing protein</fullName>
    </recommendedName>
</protein>
<evidence type="ECO:0000313" key="8">
    <source>
        <dbReference type="EMBL" id="GHP01147.1"/>
    </source>
</evidence>
<dbReference type="PANTHER" id="PTHR36174">
    <property type="entry name" value="LIPID II:GLYCINE GLYCYLTRANSFERASE"/>
    <property type="match status" value="1"/>
</dbReference>
<feature type="domain" description="BioF2-like acetyltransferase" evidence="7">
    <location>
        <begin position="133"/>
        <end position="258"/>
    </location>
</feature>
<sequence length="275" mass="31646">MSYLPTSSIYHHPAWLGVLEEAYGYKPLHLGCEDATGALCGVLPLFSRWGLRTGRLCFSTTPEAAPLANDEQVQTMLIQAAIERSQKEQATTFQFLSRSTIFDERVNGVVGVPDEETYELVLHEQPDQLHFDEKIRRAIKKATWSGVQIRSGETMHDLRAWYALYLQTTHRLVILPQPYRVFELSWQRLQPQEVLQLLLAEQVEAGHRGLLAGFLFLQWKQTITYLMAGRQWEDQTLRPNDLLHWHAIQNTCEQGLRSTTLERSTRETRGLLSTK</sequence>
<gene>
    <name evidence="8" type="ORF">KSF_111940</name>
</gene>
<dbReference type="InterPro" id="IPR038740">
    <property type="entry name" value="BioF2-like_GNAT_dom"/>
</dbReference>
<evidence type="ECO:0000256" key="6">
    <source>
        <dbReference type="ARBA" id="ARBA00023316"/>
    </source>
</evidence>
<keyword evidence="4" id="KW-0573">Peptidoglycan synthesis</keyword>
<dbReference type="InterPro" id="IPR003447">
    <property type="entry name" value="FEMABX"/>
</dbReference>
<dbReference type="GO" id="GO:0016755">
    <property type="term" value="F:aminoacyltransferase activity"/>
    <property type="evidence" value="ECO:0007669"/>
    <property type="project" value="InterPro"/>
</dbReference>
<proteinExistence type="inferred from homology"/>
<dbReference type="Gene3D" id="3.40.630.30">
    <property type="match status" value="1"/>
</dbReference>
<dbReference type="Proteomes" id="UP000597444">
    <property type="component" value="Unassembled WGS sequence"/>
</dbReference>
<keyword evidence="6" id="KW-0961">Cell wall biogenesis/degradation</keyword>
<dbReference type="InterPro" id="IPR016181">
    <property type="entry name" value="Acyl_CoA_acyltransferase"/>
</dbReference>
<evidence type="ECO:0000256" key="5">
    <source>
        <dbReference type="ARBA" id="ARBA00023315"/>
    </source>
</evidence>
<dbReference type="Pfam" id="PF13480">
    <property type="entry name" value="Acetyltransf_6"/>
    <property type="match status" value="1"/>
</dbReference>
<comment type="caution">
    <text evidence="8">The sequence shown here is derived from an EMBL/GenBank/DDBJ whole genome shotgun (WGS) entry which is preliminary data.</text>
</comment>
<evidence type="ECO:0000313" key="9">
    <source>
        <dbReference type="Proteomes" id="UP000597444"/>
    </source>
</evidence>
<dbReference type="AlphaFoldDB" id="A0A8J3J401"/>
<dbReference type="EMBL" id="BNJK01000004">
    <property type="protein sequence ID" value="GHP01147.1"/>
    <property type="molecule type" value="Genomic_DNA"/>
</dbReference>
<keyword evidence="2" id="KW-0808">Transferase</keyword>
<name>A0A8J3J401_9CHLR</name>
<evidence type="ECO:0000256" key="3">
    <source>
        <dbReference type="ARBA" id="ARBA00022960"/>
    </source>
</evidence>
<keyword evidence="3" id="KW-0133">Cell shape</keyword>
<dbReference type="InterPro" id="IPR050644">
    <property type="entry name" value="PG_Glycine_Bridge_Synth"/>
</dbReference>
<dbReference type="SUPFAM" id="SSF55729">
    <property type="entry name" value="Acyl-CoA N-acyltransferases (Nat)"/>
    <property type="match status" value="1"/>
</dbReference>
<dbReference type="PROSITE" id="PS51191">
    <property type="entry name" value="FEMABX"/>
    <property type="match status" value="1"/>
</dbReference>
<evidence type="ECO:0000259" key="7">
    <source>
        <dbReference type="Pfam" id="PF13480"/>
    </source>
</evidence>
<comment type="similarity">
    <text evidence="1">Belongs to the FemABX family.</text>
</comment>
<evidence type="ECO:0000256" key="2">
    <source>
        <dbReference type="ARBA" id="ARBA00022679"/>
    </source>
</evidence>
<keyword evidence="9" id="KW-1185">Reference proteome</keyword>
<dbReference type="GO" id="GO:0071555">
    <property type="term" value="P:cell wall organization"/>
    <property type="evidence" value="ECO:0007669"/>
    <property type="project" value="UniProtKB-KW"/>
</dbReference>